<dbReference type="SMART" id="SM00320">
    <property type="entry name" value="WD40"/>
    <property type="match status" value="7"/>
</dbReference>
<feature type="repeat" description="WD" evidence="7">
    <location>
        <begin position="157"/>
        <end position="197"/>
    </location>
</feature>
<dbReference type="GO" id="GO:0000463">
    <property type="term" value="P:maturation of LSU-rRNA from tricistronic rRNA transcript (SSU-rRNA, 5.8S rRNA, LSU-rRNA)"/>
    <property type="evidence" value="ECO:0007669"/>
    <property type="project" value="UniProtKB-UniRule"/>
</dbReference>
<feature type="domain" description="NLE" evidence="9">
    <location>
        <begin position="8"/>
        <end position="74"/>
    </location>
</feature>
<evidence type="ECO:0000256" key="1">
    <source>
        <dbReference type="ARBA" id="ARBA00022517"/>
    </source>
</evidence>
<keyword evidence="4" id="KW-0677">Repeat</keyword>
<dbReference type="InterPro" id="IPR036322">
    <property type="entry name" value="WD40_repeat_dom_sf"/>
</dbReference>
<evidence type="ECO:0000259" key="9">
    <source>
        <dbReference type="Pfam" id="PF08154"/>
    </source>
</evidence>
<dbReference type="Pfam" id="PF08154">
    <property type="entry name" value="NLE"/>
    <property type="match status" value="1"/>
</dbReference>
<evidence type="ECO:0000256" key="2">
    <source>
        <dbReference type="ARBA" id="ARBA00022552"/>
    </source>
</evidence>
<name>A0A2C5ZCM6_9HYPO</name>
<dbReference type="OrthoDB" id="10251381at2759"/>
<evidence type="ECO:0000256" key="4">
    <source>
        <dbReference type="ARBA" id="ARBA00022737"/>
    </source>
</evidence>
<evidence type="ECO:0000256" key="5">
    <source>
        <dbReference type="ARBA" id="ARBA00023242"/>
    </source>
</evidence>
<feature type="region of interest" description="Disordered" evidence="8">
    <location>
        <begin position="239"/>
        <end position="258"/>
    </location>
</feature>
<evidence type="ECO:0000313" key="10">
    <source>
        <dbReference type="EMBL" id="PHH77623.1"/>
    </source>
</evidence>
<dbReference type="InterPro" id="IPR019775">
    <property type="entry name" value="WD40_repeat_CS"/>
</dbReference>
<evidence type="ECO:0000256" key="7">
    <source>
        <dbReference type="PROSITE-ProRule" id="PRU00221"/>
    </source>
</evidence>
<feature type="repeat" description="WD" evidence="7">
    <location>
        <begin position="369"/>
        <end position="411"/>
    </location>
</feature>
<dbReference type="Pfam" id="PF00400">
    <property type="entry name" value="WD40"/>
    <property type="match status" value="5"/>
</dbReference>
<proteinExistence type="inferred from homology"/>
<organism evidence="10 11">
    <name type="scientific">Ophiocordyceps camponoti-rufipedis</name>
    <dbReference type="NCBI Taxonomy" id="2004952"/>
    <lineage>
        <taxon>Eukaryota</taxon>
        <taxon>Fungi</taxon>
        <taxon>Dikarya</taxon>
        <taxon>Ascomycota</taxon>
        <taxon>Pezizomycotina</taxon>
        <taxon>Sordariomycetes</taxon>
        <taxon>Hypocreomycetidae</taxon>
        <taxon>Hypocreales</taxon>
        <taxon>Ophiocordycipitaceae</taxon>
        <taxon>Ophiocordyceps</taxon>
    </lineage>
</organism>
<dbReference type="PROSITE" id="PS00678">
    <property type="entry name" value="WD_REPEATS_1"/>
    <property type="match status" value="1"/>
</dbReference>
<dbReference type="PANTHER" id="PTHR19855">
    <property type="entry name" value="WD40 REPEAT PROTEIN 12, 37"/>
    <property type="match status" value="1"/>
</dbReference>
<dbReference type="GO" id="GO:0005654">
    <property type="term" value="C:nucleoplasm"/>
    <property type="evidence" value="ECO:0007669"/>
    <property type="project" value="UniProtKB-SubCell"/>
</dbReference>
<dbReference type="GO" id="GO:0030687">
    <property type="term" value="C:preribosome, large subunit precursor"/>
    <property type="evidence" value="ECO:0007669"/>
    <property type="project" value="UniProtKB-UniRule"/>
</dbReference>
<accession>A0A2C5ZCM6</accession>
<dbReference type="STRING" id="2004952.A0A2C5ZCM6"/>
<evidence type="ECO:0000256" key="8">
    <source>
        <dbReference type="SAM" id="MobiDB-lite"/>
    </source>
</evidence>
<comment type="subcellular location">
    <subcellularLocation>
        <location evidence="6">Nucleus</location>
        <location evidence="6">Nucleolus</location>
    </subcellularLocation>
    <subcellularLocation>
        <location evidence="6">Nucleus</location>
        <location evidence="6">Nucleoplasm</location>
    </subcellularLocation>
</comment>
<dbReference type="GO" id="GO:0070545">
    <property type="term" value="C:PeBoW complex"/>
    <property type="evidence" value="ECO:0007669"/>
    <property type="project" value="TreeGrafter"/>
</dbReference>
<comment type="function">
    <text evidence="6">Component of the NOP7 complex, which is required for maturation of the 25S and 5.8S ribosomal RNAs and formation of the 60S ribosome.</text>
</comment>
<dbReference type="InterPro" id="IPR028599">
    <property type="entry name" value="WDR12/Ytm1"/>
</dbReference>
<dbReference type="PANTHER" id="PTHR19855:SF11">
    <property type="entry name" value="RIBOSOME BIOGENESIS PROTEIN WDR12"/>
    <property type="match status" value="1"/>
</dbReference>
<gene>
    <name evidence="6" type="primary">YTM1</name>
    <name evidence="10" type="ORF">CDD80_394</name>
</gene>
<dbReference type="PROSITE" id="PS50082">
    <property type="entry name" value="WD_REPEATS_2"/>
    <property type="match status" value="3"/>
</dbReference>
<evidence type="ECO:0000313" key="11">
    <source>
        <dbReference type="Proteomes" id="UP000226431"/>
    </source>
</evidence>
<comment type="subunit">
    <text evidence="6">Component of the NOP7 complex, composed of ERB1, NOP7 and YTM1. Within the NOP7 complex ERB1 appears to interact directly with NOP7 and YTM1. The NOP7 complex also associates with the 66S pre-ribosome.</text>
</comment>
<dbReference type="PRINTS" id="PR00320">
    <property type="entry name" value="GPROTEINBRPT"/>
</dbReference>
<dbReference type="InterPro" id="IPR020472">
    <property type="entry name" value="WD40_PAC1"/>
</dbReference>
<dbReference type="Gene3D" id="2.130.10.10">
    <property type="entry name" value="YVTN repeat-like/Quinoprotein amine dehydrogenase"/>
    <property type="match status" value="1"/>
</dbReference>
<dbReference type="SUPFAM" id="SSF50978">
    <property type="entry name" value="WD40 repeat-like"/>
    <property type="match status" value="1"/>
</dbReference>
<sequence>MDASTGQIKVVFTSNEPDLQLPDSKQQLLVPSDIKRYGLSRILNSESMLDTSSPIPLDFLANGTFLRSSIQDYLSANGLSSETTLTLQYVRSLLPPAYQATFQHDDWVGGLDVLSPTAPAAEGAHVSEYVATASYDGLVRVWNPSGQIVAVSPTGRSGGHTRRIDAVRWLSPSKLASAGLDGKIVVWDYKEAADQQQDSAPLKLNMELYGHEKHINAISVNTSNKRILSASSDGRVGLWSSSKSTAPQAEADSLPSASSAKRAKLSAAASGSIAQRGPLALMPMHDEPVTAAIFHPNDATVAYSASQDHTVKTIDLTTQKEVSRLTTLHPVLCAAALPATSLVAAGSSARHITLLDPRESVAATAAMTLRGHVNMVVSLAPSPENDYSLVSASHDGTCRVWDLRSARPGAADEGGGRVGEPVFTIGREWLKGKKLPPAGDGVKVLDVVWDTTWGIVSAGEDKKVQVNRGRGLLAS</sequence>
<keyword evidence="2 6" id="KW-0698">rRNA processing</keyword>
<dbReference type="Proteomes" id="UP000226431">
    <property type="component" value="Unassembled WGS sequence"/>
</dbReference>
<dbReference type="AlphaFoldDB" id="A0A2C5ZCM6"/>
<keyword evidence="1 6" id="KW-0690">Ribosome biogenesis</keyword>
<dbReference type="GO" id="GO:0043021">
    <property type="term" value="F:ribonucleoprotein complex binding"/>
    <property type="evidence" value="ECO:0007669"/>
    <property type="project" value="UniProtKB-UniRule"/>
</dbReference>
<keyword evidence="11" id="KW-1185">Reference proteome</keyword>
<feature type="repeat" description="WD" evidence="7">
    <location>
        <begin position="208"/>
        <end position="249"/>
    </location>
</feature>
<dbReference type="HAMAP" id="MF_03029">
    <property type="entry name" value="WDR12"/>
    <property type="match status" value="1"/>
</dbReference>
<keyword evidence="5 6" id="KW-0539">Nucleus</keyword>
<protein>
    <recommendedName>
        <fullName evidence="6">Ribosome biogenesis protein YTM1</fullName>
    </recommendedName>
</protein>
<dbReference type="InterPro" id="IPR015943">
    <property type="entry name" value="WD40/YVTN_repeat-like_dom_sf"/>
</dbReference>
<reference evidence="10 11" key="1">
    <citation type="submission" date="2017-06" db="EMBL/GenBank/DDBJ databases">
        <title>Ant-infecting Ophiocordyceps genomes reveal a high diversity of potential behavioral manipulation genes and a possible major role for enterotoxins.</title>
        <authorList>
            <person name="De Bekker C."/>
            <person name="Evans H.C."/>
            <person name="Brachmann A."/>
            <person name="Hughes D.P."/>
        </authorList>
    </citation>
    <scope>NUCLEOTIDE SEQUENCE [LARGE SCALE GENOMIC DNA]</scope>
    <source>
        <strain evidence="10 11">Map16</strain>
    </source>
</reference>
<evidence type="ECO:0000256" key="6">
    <source>
        <dbReference type="HAMAP-Rule" id="MF_03029"/>
    </source>
</evidence>
<dbReference type="InterPro" id="IPR012972">
    <property type="entry name" value="NLE"/>
</dbReference>
<evidence type="ECO:0000256" key="3">
    <source>
        <dbReference type="ARBA" id="ARBA00022574"/>
    </source>
</evidence>
<dbReference type="GO" id="GO:0000466">
    <property type="term" value="P:maturation of 5.8S rRNA from tricistronic rRNA transcript (SSU-rRNA, 5.8S rRNA, LSU-rRNA)"/>
    <property type="evidence" value="ECO:0007669"/>
    <property type="project" value="UniProtKB-UniRule"/>
</dbReference>
<dbReference type="PROSITE" id="PS50294">
    <property type="entry name" value="WD_REPEATS_REGION"/>
    <property type="match status" value="2"/>
</dbReference>
<dbReference type="InterPro" id="IPR001680">
    <property type="entry name" value="WD40_rpt"/>
</dbReference>
<comment type="similarity">
    <text evidence="6">Belongs to the WD repeat WDR12/YTM1 family.</text>
</comment>
<dbReference type="EMBL" id="NJES01000111">
    <property type="protein sequence ID" value="PHH77623.1"/>
    <property type="molecule type" value="Genomic_DNA"/>
</dbReference>
<comment type="caution">
    <text evidence="10">The sequence shown here is derived from an EMBL/GenBank/DDBJ whole genome shotgun (WGS) entry which is preliminary data.</text>
</comment>
<keyword evidence="3 7" id="KW-0853">WD repeat</keyword>